<proteinExistence type="predicted"/>
<sequence length="63" mass="7049">MAKGKPTRSQRELIKRHGYPVKKAVILSDSERKLRFFIQGEKGVITIRKDETPGAGTPRVSGQ</sequence>
<protein>
    <submittedName>
        <fullName evidence="1">Uncharacterized protein</fullName>
    </submittedName>
</protein>
<dbReference type="EMBL" id="PP511522">
    <property type="protein sequence ID" value="XCD05109.1"/>
    <property type="molecule type" value="Genomic_DNA"/>
</dbReference>
<name>A0AAU8B0K6_9CAUD</name>
<evidence type="ECO:0000313" key="1">
    <source>
        <dbReference type="EMBL" id="XCD05109.1"/>
    </source>
</evidence>
<organism evidence="1">
    <name type="scientific">Dulem virus 35</name>
    <dbReference type="NCBI Taxonomy" id="3145753"/>
    <lineage>
        <taxon>Viruses</taxon>
        <taxon>Duplodnaviria</taxon>
        <taxon>Heunggongvirae</taxon>
        <taxon>Uroviricota</taxon>
        <taxon>Caudoviricetes</taxon>
    </lineage>
</organism>
<accession>A0AAU8B0K6</accession>
<reference evidence="1" key="1">
    <citation type="submission" date="2024-03" db="EMBL/GenBank/DDBJ databases">
        <title>Diverse circular DNA viruses in blood, oral, and fecal samples of captive lemurs.</title>
        <authorList>
            <person name="Paietta E.N."/>
            <person name="Kraberger S."/>
            <person name="Lund M.C."/>
            <person name="Custer J.M."/>
            <person name="Vargas K.M."/>
            <person name="Ehmke E.E."/>
            <person name="Yoder A.D."/>
            <person name="Varsani A."/>
        </authorList>
    </citation>
    <scope>NUCLEOTIDE SEQUENCE</scope>
    <source>
        <strain evidence="1">Duke_24FS_4</strain>
    </source>
</reference>